<keyword evidence="4" id="KW-0812">Transmembrane</keyword>
<dbReference type="CDD" id="cd06225">
    <property type="entry name" value="HAMP"/>
    <property type="match status" value="1"/>
</dbReference>
<dbReference type="GO" id="GO:0007165">
    <property type="term" value="P:signal transduction"/>
    <property type="evidence" value="ECO:0007669"/>
    <property type="project" value="UniProtKB-KW"/>
</dbReference>
<evidence type="ECO:0000256" key="8">
    <source>
        <dbReference type="ARBA" id="ARBA00029447"/>
    </source>
</evidence>
<dbReference type="SUPFAM" id="SSF58104">
    <property type="entry name" value="Methyl-accepting chemotaxis protein (MCP) signaling domain"/>
    <property type="match status" value="1"/>
</dbReference>
<accession>A0A1H1GSH1</accession>
<dbReference type="InterPro" id="IPR024478">
    <property type="entry name" value="HlyB_4HB_MCP"/>
</dbReference>
<dbReference type="EMBL" id="FNKJ01000003">
    <property type="protein sequence ID" value="SDR16164.1"/>
    <property type="molecule type" value="Genomic_DNA"/>
</dbReference>
<organism evidence="9 10">
    <name type="scientific">Pseudomonas moorei</name>
    <dbReference type="NCBI Taxonomy" id="395599"/>
    <lineage>
        <taxon>Bacteria</taxon>
        <taxon>Pseudomonadati</taxon>
        <taxon>Pseudomonadota</taxon>
        <taxon>Gammaproteobacteria</taxon>
        <taxon>Pseudomonadales</taxon>
        <taxon>Pseudomonadaceae</taxon>
        <taxon>Pseudomonas</taxon>
    </lineage>
</organism>
<dbReference type="Pfam" id="PF00015">
    <property type="entry name" value="MCPsignal"/>
    <property type="match status" value="1"/>
</dbReference>
<name>A0A1H1GSH1_9PSED</name>
<keyword evidence="7" id="KW-0807">Transducer</keyword>
<dbReference type="OrthoDB" id="9129300at2"/>
<keyword evidence="6" id="KW-0472">Membrane</keyword>
<evidence type="ECO:0000256" key="2">
    <source>
        <dbReference type="ARBA" id="ARBA00022475"/>
    </source>
</evidence>
<dbReference type="FunFam" id="1.10.287.950:FF:000001">
    <property type="entry name" value="Methyl-accepting chemotaxis sensory transducer"/>
    <property type="match status" value="1"/>
</dbReference>
<keyword evidence="3" id="KW-0488">Methylation</keyword>
<dbReference type="Pfam" id="PF00672">
    <property type="entry name" value="HAMP"/>
    <property type="match status" value="1"/>
</dbReference>
<dbReference type="InterPro" id="IPR003660">
    <property type="entry name" value="HAMP_dom"/>
</dbReference>
<protein>
    <submittedName>
        <fullName evidence="9">Methyl-accepting chemotaxis protein</fullName>
    </submittedName>
</protein>
<dbReference type="Gene3D" id="1.10.287.950">
    <property type="entry name" value="Methyl-accepting chemotaxis protein"/>
    <property type="match status" value="1"/>
</dbReference>
<dbReference type="PROSITE" id="PS50885">
    <property type="entry name" value="HAMP"/>
    <property type="match status" value="1"/>
</dbReference>
<evidence type="ECO:0000256" key="7">
    <source>
        <dbReference type="ARBA" id="ARBA00023224"/>
    </source>
</evidence>
<keyword evidence="2" id="KW-1003">Cell membrane</keyword>
<dbReference type="SMART" id="SM00283">
    <property type="entry name" value="MA"/>
    <property type="match status" value="1"/>
</dbReference>
<dbReference type="PANTHER" id="PTHR32089:SF119">
    <property type="entry name" value="METHYL-ACCEPTING CHEMOTAXIS PROTEIN CTPL"/>
    <property type="match status" value="1"/>
</dbReference>
<evidence type="ECO:0000256" key="5">
    <source>
        <dbReference type="ARBA" id="ARBA00022989"/>
    </source>
</evidence>
<keyword evidence="10" id="KW-1185">Reference proteome</keyword>
<sequence>MFKAITIAQRLWLWALLATLLFVMAVLLGAYGLQQARDSLRAINEDNLATLLMFGDIEHRLGESRRQVLLAIQQDPEGPLVAAFDRPVETTLSAIESNDRAMTEIWSSYRQRSLTLEEQQAADAFDKHYRAWLDELGILLESFRAGDFRLPGILSFLRMAEPEGNAAVAELSKLQAFQKASAAQAYEAAQQRYRSTLLAYLALAVVGGLAGSLTAISTLRRLKRAFAQAGASVRAIASGDLVQPIEIRGGDEFALMLRDIALMRDSLHGLISQMRELVQRVSCEAAHMAESAELASTATQQQADAVLGISRAVEELSGSISEVENHVAVSRDITQHSAGRSGKSEGFIRDMAREMNRISDVISDTAVHIRELEGYSGEISHVLNVIRSIAEQTNLLALNAAIEAARAGEAGRGFAVVADEVRLLAQRTASSIGEIDHTVQRIQEGTLAVVDGMGRVVTRVRDGVNLAHEAGDSVAQIRSGTDDVIRSVDTIATVITEQVRVTREMVTRVESVSSGTGALSASAGRSAVAASDLEQLARALDQLSARFNVA</sequence>
<dbReference type="Pfam" id="PF12729">
    <property type="entry name" value="4HB_MCP_1"/>
    <property type="match status" value="1"/>
</dbReference>
<keyword evidence="5" id="KW-1133">Transmembrane helix</keyword>
<dbReference type="InterPro" id="IPR004089">
    <property type="entry name" value="MCPsignal_dom"/>
</dbReference>
<reference evidence="10" key="1">
    <citation type="submission" date="2016-10" db="EMBL/GenBank/DDBJ databases">
        <authorList>
            <person name="Varghese N."/>
            <person name="Submissions S."/>
        </authorList>
    </citation>
    <scope>NUCLEOTIDE SEQUENCE [LARGE SCALE GENOMIC DNA]</scope>
    <source>
        <strain evidence="10">BS3775</strain>
    </source>
</reference>
<evidence type="ECO:0000256" key="4">
    <source>
        <dbReference type="ARBA" id="ARBA00022692"/>
    </source>
</evidence>
<dbReference type="RefSeq" id="WP_090323720.1">
    <property type="nucleotide sequence ID" value="NZ_FNKJ01000003.1"/>
</dbReference>
<evidence type="ECO:0000256" key="1">
    <source>
        <dbReference type="ARBA" id="ARBA00004651"/>
    </source>
</evidence>
<dbReference type="CDD" id="cd11386">
    <property type="entry name" value="MCP_signal"/>
    <property type="match status" value="1"/>
</dbReference>
<dbReference type="PANTHER" id="PTHR32089">
    <property type="entry name" value="METHYL-ACCEPTING CHEMOTAXIS PROTEIN MCPB"/>
    <property type="match status" value="1"/>
</dbReference>
<gene>
    <name evidence="9" type="ORF">SAMN04490195_3505</name>
</gene>
<dbReference type="SMART" id="SM00304">
    <property type="entry name" value="HAMP"/>
    <property type="match status" value="1"/>
</dbReference>
<evidence type="ECO:0000313" key="10">
    <source>
        <dbReference type="Proteomes" id="UP000199570"/>
    </source>
</evidence>
<dbReference type="PROSITE" id="PS50111">
    <property type="entry name" value="CHEMOTAXIS_TRANSDUC_2"/>
    <property type="match status" value="1"/>
</dbReference>
<dbReference type="AlphaFoldDB" id="A0A1H1GSH1"/>
<comment type="similarity">
    <text evidence="8">Belongs to the methyl-accepting chemotaxis (MCP) protein family.</text>
</comment>
<evidence type="ECO:0000313" key="9">
    <source>
        <dbReference type="EMBL" id="SDR16164.1"/>
    </source>
</evidence>
<comment type="subcellular location">
    <subcellularLocation>
        <location evidence="1">Cell membrane</location>
        <topology evidence="1">Multi-pass membrane protein</topology>
    </subcellularLocation>
</comment>
<dbReference type="Proteomes" id="UP000199570">
    <property type="component" value="Unassembled WGS sequence"/>
</dbReference>
<evidence type="ECO:0000256" key="3">
    <source>
        <dbReference type="ARBA" id="ARBA00022481"/>
    </source>
</evidence>
<evidence type="ECO:0000256" key="6">
    <source>
        <dbReference type="ARBA" id="ARBA00023136"/>
    </source>
</evidence>
<proteinExistence type="inferred from homology"/>
<dbReference type="GO" id="GO:0006935">
    <property type="term" value="P:chemotaxis"/>
    <property type="evidence" value="ECO:0007669"/>
    <property type="project" value="UniProtKB-ARBA"/>
</dbReference>
<dbReference type="GO" id="GO:0005886">
    <property type="term" value="C:plasma membrane"/>
    <property type="evidence" value="ECO:0007669"/>
    <property type="project" value="UniProtKB-SubCell"/>
</dbReference>